<keyword evidence="5 6" id="KW-0472">Membrane</keyword>
<dbReference type="RefSeq" id="WP_244175395.1">
    <property type="nucleotide sequence ID" value="NZ_CAWNGD010000001.1"/>
</dbReference>
<feature type="transmembrane region" description="Helical" evidence="6">
    <location>
        <begin position="188"/>
        <end position="208"/>
    </location>
</feature>
<comment type="subcellular location">
    <subcellularLocation>
        <location evidence="1">Cell membrane</location>
        <topology evidence="1">Multi-pass membrane protein</topology>
    </subcellularLocation>
</comment>
<feature type="transmembrane region" description="Helical" evidence="6">
    <location>
        <begin position="29"/>
        <end position="50"/>
    </location>
</feature>
<accession>A0A1Y2SJT0</accession>
<dbReference type="InterPro" id="IPR036259">
    <property type="entry name" value="MFS_trans_sf"/>
</dbReference>
<feature type="transmembrane region" description="Helical" evidence="6">
    <location>
        <begin position="318"/>
        <end position="338"/>
    </location>
</feature>
<evidence type="ECO:0000313" key="8">
    <source>
        <dbReference type="EMBL" id="OTA18284.1"/>
    </source>
</evidence>
<feature type="transmembrane region" description="Helical" evidence="6">
    <location>
        <begin position="350"/>
        <end position="370"/>
    </location>
</feature>
<dbReference type="STRING" id="351656.Xvie_00103"/>
<keyword evidence="9" id="KW-1185">Reference proteome</keyword>
<gene>
    <name evidence="8" type="ORF">Xvie_00103</name>
</gene>
<dbReference type="Proteomes" id="UP000194350">
    <property type="component" value="Unassembled WGS sequence"/>
</dbReference>
<feature type="transmembrane region" description="Helical" evidence="6">
    <location>
        <begin position="260"/>
        <end position="279"/>
    </location>
</feature>
<name>A0A1Y2SJT0_9GAMM</name>
<proteinExistence type="predicted"/>
<keyword evidence="2" id="KW-1003">Cell membrane</keyword>
<dbReference type="PANTHER" id="PTHR43124:SF8">
    <property type="entry name" value="INNER MEMBRANE TRANSPORT PROTEIN YDHP"/>
    <property type="match status" value="1"/>
</dbReference>
<dbReference type="EMBL" id="MUBJ01000001">
    <property type="protein sequence ID" value="OTA18284.1"/>
    <property type="molecule type" value="Genomic_DNA"/>
</dbReference>
<dbReference type="SUPFAM" id="SSF103473">
    <property type="entry name" value="MFS general substrate transporter"/>
    <property type="match status" value="1"/>
</dbReference>
<evidence type="ECO:0000256" key="4">
    <source>
        <dbReference type="ARBA" id="ARBA00022989"/>
    </source>
</evidence>
<dbReference type="GO" id="GO:0005886">
    <property type="term" value="C:plasma membrane"/>
    <property type="evidence" value="ECO:0007669"/>
    <property type="project" value="UniProtKB-SubCell"/>
</dbReference>
<dbReference type="GO" id="GO:0022857">
    <property type="term" value="F:transmembrane transporter activity"/>
    <property type="evidence" value="ECO:0007669"/>
    <property type="project" value="InterPro"/>
</dbReference>
<sequence length="410" mass="43353">MNKIQSERMGLKVPSKIEAPTQKQRDIPVYIYLLGLTIFTLTTSEFMVVGMMPSLAGVFGVTIADIGYLISLYAIGMVVGGPILTALFVALRVPNKQALLWLLALYSIGGLIAATAGNYLTMAIARVITGVAGSACIGISLAICGEVVRTEMRGRASSIILSGMMLATVLGVPAATVVDQYLGWRLSFWLVVIFTITCSLIVWGLVPASRNTSEIRIGDQLTSFRNGKLWAAYGTSALIIGASYAAFSYISAILTEVTGLQLAVVPILLGLYGAANVIGNTITGRFADKHTFAVLTIGLSILAISLLIFALFPENRYVSVIAFLVIGLVGVPMSPAMITRVMRVANAGPLVNSVHVSIINSGLAFIAWAGGLSIGAGYGLISPLWIGLLLAIFALLSLTPRRVRISIKSP</sequence>
<feature type="transmembrane region" description="Helical" evidence="6">
    <location>
        <begin position="70"/>
        <end position="91"/>
    </location>
</feature>
<dbReference type="PANTHER" id="PTHR43124">
    <property type="entry name" value="PURINE EFFLUX PUMP PBUE"/>
    <property type="match status" value="1"/>
</dbReference>
<feature type="domain" description="Major facilitator superfamily (MFS) profile" evidence="7">
    <location>
        <begin position="30"/>
        <end position="403"/>
    </location>
</feature>
<dbReference type="InterPro" id="IPR020846">
    <property type="entry name" value="MFS_dom"/>
</dbReference>
<feature type="transmembrane region" description="Helical" evidence="6">
    <location>
        <begin position="291"/>
        <end position="312"/>
    </location>
</feature>
<evidence type="ECO:0000259" key="7">
    <source>
        <dbReference type="PROSITE" id="PS50850"/>
    </source>
</evidence>
<dbReference type="PROSITE" id="PS50850">
    <property type="entry name" value="MFS"/>
    <property type="match status" value="1"/>
</dbReference>
<evidence type="ECO:0000256" key="1">
    <source>
        <dbReference type="ARBA" id="ARBA00004651"/>
    </source>
</evidence>
<feature type="transmembrane region" description="Helical" evidence="6">
    <location>
        <begin position="123"/>
        <end position="144"/>
    </location>
</feature>
<dbReference type="Pfam" id="PF07690">
    <property type="entry name" value="MFS_1"/>
    <property type="match status" value="1"/>
</dbReference>
<feature type="transmembrane region" description="Helical" evidence="6">
    <location>
        <begin position="98"/>
        <end position="117"/>
    </location>
</feature>
<dbReference type="Gene3D" id="1.20.1250.20">
    <property type="entry name" value="MFS general substrate transporter like domains"/>
    <property type="match status" value="2"/>
</dbReference>
<dbReference type="CDD" id="cd17324">
    <property type="entry name" value="MFS_NepI_like"/>
    <property type="match status" value="1"/>
</dbReference>
<dbReference type="InterPro" id="IPR011701">
    <property type="entry name" value="MFS"/>
</dbReference>
<comment type="caution">
    <text evidence="8">The sequence shown here is derived from an EMBL/GenBank/DDBJ whole genome shotgun (WGS) entry which is preliminary data.</text>
</comment>
<evidence type="ECO:0000256" key="2">
    <source>
        <dbReference type="ARBA" id="ARBA00022475"/>
    </source>
</evidence>
<feature type="transmembrane region" description="Helical" evidence="6">
    <location>
        <begin position="376"/>
        <end position="398"/>
    </location>
</feature>
<dbReference type="AlphaFoldDB" id="A0A1Y2SJT0"/>
<feature type="transmembrane region" description="Helical" evidence="6">
    <location>
        <begin position="229"/>
        <end position="254"/>
    </location>
</feature>
<protein>
    <recommendedName>
        <fullName evidence="7">Major facilitator superfamily (MFS) profile domain-containing protein</fullName>
    </recommendedName>
</protein>
<keyword evidence="3 6" id="KW-0812">Transmembrane</keyword>
<evidence type="ECO:0000256" key="6">
    <source>
        <dbReference type="SAM" id="Phobius"/>
    </source>
</evidence>
<evidence type="ECO:0000256" key="5">
    <source>
        <dbReference type="ARBA" id="ARBA00023136"/>
    </source>
</evidence>
<reference evidence="8 9" key="1">
    <citation type="submission" date="2016-10" db="EMBL/GenBank/DDBJ databases">
        <title>Systematic genetic and metabolomic analysis of Xenorhabdus and Photorhabdus spp., highlights the requirements for a dual symbiotic and pathogenic life style.</title>
        <authorList>
            <person name="Tobias N.J."/>
            <person name="Wolff H."/>
            <person name="Djahanschiri B."/>
            <person name="Pidot S.J."/>
            <person name="Stinear T.P."/>
            <person name="Ebersberger I."/>
            <person name="Bode H.B."/>
        </authorList>
    </citation>
    <scope>NUCLEOTIDE SEQUENCE [LARGE SCALE GENOMIC DNA]</scope>
    <source>
        <strain evidence="8 9">DSM 22392</strain>
    </source>
</reference>
<organism evidence="8 9">
    <name type="scientific">Xenorhabdus vietnamensis</name>
    <dbReference type="NCBI Taxonomy" id="351656"/>
    <lineage>
        <taxon>Bacteria</taxon>
        <taxon>Pseudomonadati</taxon>
        <taxon>Pseudomonadota</taxon>
        <taxon>Gammaproteobacteria</taxon>
        <taxon>Enterobacterales</taxon>
        <taxon>Morganellaceae</taxon>
        <taxon>Xenorhabdus</taxon>
    </lineage>
</organism>
<evidence type="ECO:0000313" key="9">
    <source>
        <dbReference type="Proteomes" id="UP000194350"/>
    </source>
</evidence>
<dbReference type="InterPro" id="IPR050189">
    <property type="entry name" value="MFS_Efflux_Transporters"/>
</dbReference>
<evidence type="ECO:0000256" key="3">
    <source>
        <dbReference type="ARBA" id="ARBA00022692"/>
    </source>
</evidence>
<keyword evidence="4 6" id="KW-1133">Transmembrane helix</keyword>
<feature type="transmembrane region" description="Helical" evidence="6">
    <location>
        <begin position="156"/>
        <end position="176"/>
    </location>
</feature>